<protein>
    <recommendedName>
        <fullName evidence="4">Leucyl/phenylalanyl-tRNA--protein transferase</fullName>
        <ecNumber evidence="4">2.3.2.6</ecNumber>
    </recommendedName>
    <alternativeName>
        <fullName evidence="4">L/F-transferase</fullName>
    </alternativeName>
    <alternativeName>
        <fullName evidence="4">Leucyltransferase</fullName>
    </alternativeName>
    <alternativeName>
        <fullName evidence="4">Phenyalanyltransferase</fullName>
    </alternativeName>
</protein>
<evidence type="ECO:0000256" key="1">
    <source>
        <dbReference type="ARBA" id="ARBA00022490"/>
    </source>
</evidence>
<dbReference type="RefSeq" id="WP_048547490.1">
    <property type="nucleotide sequence ID" value="NZ_HF571038.1"/>
</dbReference>
<dbReference type="EC" id="2.3.2.6" evidence="4"/>
<comment type="catalytic activity">
    <reaction evidence="4">
        <text>N-terminal L-arginyl-[protein] + L-leucyl-tRNA(Leu) = N-terminal L-leucyl-L-arginyl-[protein] + tRNA(Leu) + H(+)</text>
        <dbReference type="Rhea" id="RHEA:50416"/>
        <dbReference type="Rhea" id="RHEA-COMP:9613"/>
        <dbReference type="Rhea" id="RHEA-COMP:9622"/>
        <dbReference type="Rhea" id="RHEA-COMP:12672"/>
        <dbReference type="Rhea" id="RHEA-COMP:12673"/>
        <dbReference type="ChEBI" id="CHEBI:15378"/>
        <dbReference type="ChEBI" id="CHEBI:64719"/>
        <dbReference type="ChEBI" id="CHEBI:78442"/>
        <dbReference type="ChEBI" id="CHEBI:78494"/>
        <dbReference type="ChEBI" id="CHEBI:133044"/>
        <dbReference type="EC" id="2.3.2.6"/>
    </reaction>
</comment>
<keyword evidence="1 4" id="KW-0963">Cytoplasm</keyword>
<dbReference type="HAMAP" id="MF_00688">
    <property type="entry name" value="Leu_Phe_trans"/>
    <property type="match status" value="1"/>
</dbReference>
<dbReference type="EMBL" id="CAJC01000199">
    <property type="protein sequence ID" value="CCI54831.1"/>
    <property type="molecule type" value="Genomic_DNA"/>
</dbReference>
<dbReference type="InterPro" id="IPR016181">
    <property type="entry name" value="Acyl_CoA_acyltransferase"/>
</dbReference>
<keyword evidence="6" id="KW-1185">Reference proteome</keyword>
<proteinExistence type="inferred from homology"/>
<dbReference type="InterPro" id="IPR042203">
    <property type="entry name" value="Leu/Phe-tRNA_Trfase_C"/>
</dbReference>
<dbReference type="PANTHER" id="PTHR30098:SF2">
    <property type="entry name" value="LEUCYL_PHENYLALANYL-TRNA--PROTEIN TRANSFERASE"/>
    <property type="match status" value="1"/>
</dbReference>
<sequence>MPPNPVEPAPTPWNFAGSLDAAGEDDLIAVGADLEPGTILAAYRIGVFPMGVGGEPPRMGWWSPQRRGVLLPGDLHISRTLRRSARRFLVSIDQAFDPVLDACAHSGRRGDWISADIADAYRTLHGLGWAHSVEVWDEQGDLVGGLYGVALGGLFAGESMFHRATDASKVALVGLVDVLAATGDYLIDVQWRTQHLASLGIIEIDRDDYRTRLPVALAATATDWGFWSAHRWTPGEWG</sequence>
<dbReference type="GO" id="GO:0030163">
    <property type="term" value="P:protein catabolic process"/>
    <property type="evidence" value="ECO:0007669"/>
    <property type="project" value="UniProtKB-UniRule"/>
</dbReference>
<comment type="caution">
    <text evidence="5">The sequence shown here is derived from an EMBL/GenBank/DDBJ whole genome shotgun (WGS) entry which is preliminary data.</text>
</comment>
<comment type="function">
    <text evidence="4">Functions in the N-end rule pathway of protein degradation where it conjugates Leu, Phe and, less efficiently, Met from aminoacyl-tRNAs to the N-termini of proteins containing an N-terminal arginine or lysine.</text>
</comment>
<evidence type="ECO:0000256" key="3">
    <source>
        <dbReference type="ARBA" id="ARBA00023315"/>
    </source>
</evidence>
<dbReference type="AlphaFoldDB" id="A0A077MBX5"/>
<dbReference type="Pfam" id="PF03588">
    <property type="entry name" value="Leu_Phe_trans"/>
    <property type="match status" value="1"/>
</dbReference>
<dbReference type="InterPro" id="IPR042221">
    <property type="entry name" value="Leu/Phe-tRNA_Trfase_N"/>
</dbReference>
<dbReference type="GO" id="GO:0008914">
    <property type="term" value="F:leucyl-tRNA--protein transferase activity"/>
    <property type="evidence" value="ECO:0007669"/>
    <property type="project" value="UniProtKB-UniRule"/>
</dbReference>
<dbReference type="SUPFAM" id="SSF55729">
    <property type="entry name" value="Acyl-CoA N-acyltransferases (Nat)"/>
    <property type="match status" value="1"/>
</dbReference>
<comment type="catalytic activity">
    <reaction evidence="4">
        <text>N-terminal L-lysyl-[protein] + L-leucyl-tRNA(Leu) = N-terminal L-leucyl-L-lysyl-[protein] + tRNA(Leu) + H(+)</text>
        <dbReference type="Rhea" id="RHEA:12340"/>
        <dbReference type="Rhea" id="RHEA-COMP:9613"/>
        <dbReference type="Rhea" id="RHEA-COMP:9622"/>
        <dbReference type="Rhea" id="RHEA-COMP:12670"/>
        <dbReference type="Rhea" id="RHEA-COMP:12671"/>
        <dbReference type="ChEBI" id="CHEBI:15378"/>
        <dbReference type="ChEBI" id="CHEBI:65249"/>
        <dbReference type="ChEBI" id="CHEBI:78442"/>
        <dbReference type="ChEBI" id="CHEBI:78494"/>
        <dbReference type="ChEBI" id="CHEBI:133043"/>
        <dbReference type="EC" id="2.3.2.6"/>
    </reaction>
</comment>
<evidence type="ECO:0000256" key="4">
    <source>
        <dbReference type="HAMAP-Rule" id="MF_00688"/>
    </source>
</evidence>
<evidence type="ECO:0000313" key="5">
    <source>
        <dbReference type="EMBL" id="CCI54831.1"/>
    </source>
</evidence>
<name>A0A077MBX5_9MICO</name>
<comment type="subcellular location">
    <subcellularLocation>
        <location evidence="4">Cytoplasm</location>
    </subcellularLocation>
</comment>
<dbReference type="GO" id="GO:0005737">
    <property type="term" value="C:cytoplasm"/>
    <property type="evidence" value="ECO:0007669"/>
    <property type="project" value="UniProtKB-SubCell"/>
</dbReference>
<comment type="similarity">
    <text evidence="4">Belongs to the L/F-transferase family.</text>
</comment>
<dbReference type="STRING" id="1193518.BN13_840002"/>
<accession>A0A077MBX5</accession>
<dbReference type="Gene3D" id="3.30.70.3550">
    <property type="entry name" value="Leucyl/phenylalanyl-tRNA-protein transferase, N-terminal domain"/>
    <property type="match status" value="1"/>
</dbReference>
<dbReference type="Gene3D" id="3.40.630.70">
    <property type="entry name" value="Leucyl/phenylalanyl-tRNA-protein transferase, C-terminal domain"/>
    <property type="match status" value="1"/>
</dbReference>
<dbReference type="NCBIfam" id="TIGR00667">
    <property type="entry name" value="aat"/>
    <property type="match status" value="1"/>
</dbReference>
<dbReference type="OrthoDB" id="9790282at2"/>
<keyword evidence="3 4" id="KW-0012">Acyltransferase</keyword>
<dbReference type="Proteomes" id="UP000035720">
    <property type="component" value="Unassembled WGS sequence"/>
</dbReference>
<reference evidence="5 6" key="1">
    <citation type="journal article" date="2013" name="ISME J.">
        <title>A metabolic model for members of the genus Tetrasphaera involved in enhanced biological phosphorus removal.</title>
        <authorList>
            <person name="Kristiansen R."/>
            <person name="Nguyen H.T.T."/>
            <person name="Saunders A.M."/>
            <person name="Nielsen J.L."/>
            <person name="Wimmer R."/>
            <person name="Le V.Q."/>
            <person name="McIlroy S.J."/>
            <person name="Petrovski S."/>
            <person name="Seviour R.J."/>
            <person name="Calteau A."/>
            <person name="Nielsen K.L."/>
            <person name="Nielsen P.H."/>
        </authorList>
    </citation>
    <scope>NUCLEOTIDE SEQUENCE [LARGE SCALE GENOMIC DNA]</scope>
    <source>
        <strain evidence="5 6">Ben 74</strain>
    </source>
</reference>
<comment type="catalytic activity">
    <reaction evidence="4">
        <text>L-phenylalanyl-tRNA(Phe) + an N-terminal L-alpha-aminoacyl-[protein] = an N-terminal L-phenylalanyl-L-alpha-aminoacyl-[protein] + tRNA(Phe)</text>
        <dbReference type="Rhea" id="RHEA:43632"/>
        <dbReference type="Rhea" id="RHEA-COMP:9668"/>
        <dbReference type="Rhea" id="RHEA-COMP:9699"/>
        <dbReference type="Rhea" id="RHEA-COMP:10636"/>
        <dbReference type="Rhea" id="RHEA-COMP:10637"/>
        <dbReference type="ChEBI" id="CHEBI:78442"/>
        <dbReference type="ChEBI" id="CHEBI:78531"/>
        <dbReference type="ChEBI" id="CHEBI:78597"/>
        <dbReference type="ChEBI" id="CHEBI:83561"/>
        <dbReference type="EC" id="2.3.2.6"/>
    </reaction>
</comment>
<gene>
    <name evidence="4 5" type="primary">aat</name>
    <name evidence="5" type="ORF">BN13_840002</name>
</gene>
<evidence type="ECO:0000256" key="2">
    <source>
        <dbReference type="ARBA" id="ARBA00022679"/>
    </source>
</evidence>
<keyword evidence="2 4" id="KW-0808">Transferase</keyword>
<dbReference type="PANTHER" id="PTHR30098">
    <property type="entry name" value="LEUCYL/PHENYLALANYL-TRNA--PROTEIN TRANSFERASE"/>
    <property type="match status" value="1"/>
</dbReference>
<evidence type="ECO:0000313" key="6">
    <source>
        <dbReference type="Proteomes" id="UP000035720"/>
    </source>
</evidence>
<dbReference type="InterPro" id="IPR004616">
    <property type="entry name" value="Leu/Phe-tRNA_Trfase"/>
</dbReference>
<organism evidence="5 6">
    <name type="scientific">Nostocoides jenkinsii Ben 74</name>
    <dbReference type="NCBI Taxonomy" id="1193518"/>
    <lineage>
        <taxon>Bacteria</taxon>
        <taxon>Bacillati</taxon>
        <taxon>Actinomycetota</taxon>
        <taxon>Actinomycetes</taxon>
        <taxon>Micrococcales</taxon>
        <taxon>Intrasporangiaceae</taxon>
        <taxon>Nostocoides</taxon>
    </lineage>
</organism>